<dbReference type="InterPro" id="IPR016054">
    <property type="entry name" value="LY6_UPA_recep-like"/>
</dbReference>
<feature type="domain" description="UPAR/Ly6" evidence="10">
    <location>
        <begin position="71"/>
        <end position="155"/>
    </location>
</feature>
<dbReference type="AlphaFoldDB" id="A0A4U5VJI3"/>
<evidence type="ECO:0000256" key="2">
    <source>
        <dbReference type="ARBA" id="ARBA00022475"/>
    </source>
</evidence>
<dbReference type="GO" id="GO:0005886">
    <property type="term" value="C:plasma membrane"/>
    <property type="evidence" value="ECO:0007669"/>
    <property type="project" value="UniProtKB-SubCell"/>
</dbReference>
<evidence type="ECO:0000259" key="10">
    <source>
        <dbReference type="Pfam" id="PF00021"/>
    </source>
</evidence>
<evidence type="ECO:0000256" key="4">
    <source>
        <dbReference type="ARBA" id="ARBA00022729"/>
    </source>
</evidence>
<keyword evidence="5" id="KW-0472">Membrane</keyword>
<dbReference type="EMBL" id="CM014097">
    <property type="protein sequence ID" value="TKS88386.1"/>
    <property type="molecule type" value="Genomic_DNA"/>
</dbReference>
<evidence type="ECO:0000256" key="7">
    <source>
        <dbReference type="ARBA" id="ARBA00023180"/>
    </source>
</evidence>
<evidence type="ECO:0000256" key="8">
    <source>
        <dbReference type="ARBA" id="ARBA00023288"/>
    </source>
</evidence>
<dbReference type="Gene3D" id="2.10.60.10">
    <property type="entry name" value="CD59"/>
    <property type="match status" value="1"/>
</dbReference>
<dbReference type="SUPFAM" id="SSF57302">
    <property type="entry name" value="Snake toxin-like"/>
    <property type="match status" value="2"/>
</dbReference>
<evidence type="ECO:0000256" key="5">
    <source>
        <dbReference type="ARBA" id="ARBA00023136"/>
    </source>
</evidence>
<keyword evidence="3" id="KW-0336">GPI-anchor</keyword>
<gene>
    <name evidence="11" type="ORF">D9C73_023184</name>
</gene>
<accession>A0A4U5VJI3</accession>
<protein>
    <recommendedName>
        <fullName evidence="10">UPAR/Ly6 domain-containing protein</fullName>
    </recommendedName>
</protein>
<keyword evidence="6" id="KW-1015">Disulfide bond</keyword>
<dbReference type="PANTHER" id="PTHR47613">
    <property type="entry name" value="SPERM ACROSOME MEMBRANE-ASSOCIATED PROTEIN 4"/>
    <property type="match status" value="1"/>
</dbReference>
<evidence type="ECO:0000313" key="11">
    <source>
        <dbReference type="EMBL" id="TKS88386.1"/>
    </source>
</evidence>
<proteinExistence type="inferred from homology"/>
<reference evidence="11 12" key="1">
    <citation type="submission" date="2019-01" db="EMBL/GenBank/DDBJ databases">
        <title>Genome Assembly of Collichthys lucidus.</title>
        <authorList>
            <person name="Cai M."/>
            <person name="Xiao S."/>
        </authorList>
    </citation>
    <scope>NUCLEOTIDE SEQUENCE [LARGE SCALE GENOMIC DNA]</scope>
    <source>
        <strain evidence="11">JT15FE1705JMU</strain>
        <tissue evidence="11">Muscle</tissue>
    </source>
</reference>
<keyword evidence="2" id="KW-1003">Cell membrane</keyword>
<evidence type="ECO:0000256" key="3">
    <source>
        <dbReference type="ARBA" id="ARBA00022622"/>
    </source>
</evidence>
<dbReference type="PANTHER" id="PTHR47613:SF1">
    <property type="entry name" value="SPERM ACROSOME MEMBRANE-ASSOCIATED PROTEIN 4"/>
    <property type="match status" value="1"/>
</dbReference>
<keyword evidence="8" id="KW-0449">Lipoprotein</keyword>
<evidence type="ECO:0000313" key="12">
    <source>
        <dbReference type="Proteomes" id="UP000298787"/>
    </source>
</evidence>
<dbReference type="InterPro" id="IPR046354">
    <property type="entry name" value="SPACA4/Bouncer"/>
</dbReference>
<dbReference type="Proteomes" id="UP000298787">
    <property type="component" value="Chromosome 20"/>
</dbReference>
<keyword evidence="4" id="KW-0732">Signal</keyword>
<dbReference type="GO" id="GO:0098552">
    <property type="term" value="C:side of membrane"/>
    <property type="evidence" value="ECO:0007669"/>
    <property type="project" value="UniProtKB-KW"/>
</dbReference>
<keyword evidence="7" id="KW-0325">Glycoprotein</keyword>
<evidence type="ECO:0000256" key="9">
    <source>
        <dbReference type="ARBA" id="ARBA00029446"/>
    </source>
</evidence>
<organism evidence="11 12">
    <name type="scientific">Collichthys lucidus</name>
    <name type="common">Big head croaker</name>
    <name type="synonym">Sciaena lucida</name>
    <dbReference type="NCBI Taxonomy" id="240159"/>
    <lineage>
        <taxon>Eukaryota</taxon>
        <taxon>Metazoa</taxon>
        <taxon>Chordata</taxon>
        <taxon>Craniata</taxon>
        <taxon>Vertebrata</taxon>
        <taxon>Euteleostomi</taxon>
        <taxon>Actinopterygii</taxon>
        <taxon>Neopterygii</taxon>
        <taxon>Teleostei</taxon>
        <taxon>Neoteleostei</taxon>
        <taxon>Acanthomorphata</taxon>
        <taxon>Eupercaria</taxon>
        <taxon>Sciaenidae</taxon>
        <taxon>Collichthys</taxon>
    </lineage>
</organism>
<name>A0A4U5VJI3_COLLU</name>
<feature type="domain" description="UPAR/Ly6" evidence="10">
    <location>
        <begin position="176"/>
        <end position="255"/>
    </location>
</feature>
<dbReference type="CDD" id="cd00117">
    <property type="entry name" value="TFP"/>
    <property type="match status" value="1"/>
</dbReference>
<keyword evidence="12" id="KW-1185">Reference proteome</keyword>
<evidence type="ECO:0000256" key="1">
    <source>
        <dbReference type="ARBA" id="ARBA00004609"/>
    </source>
</evidence>
<dbReference type="GO" id="GO:0035036">
    <property type="term" value="P:sperm-egg recognition"/>
    <property type="evidence" value="ECO:0007669"/>
    <property type="project" value="TreeGrafter"/>
</dbReference>
<dbReference type="InterPro" id="IPR045860">
    <property type="entry name" value="Snake_toxin-like_sf"/>
</dbReference>
<evidence type="ECO:0000256" key="6">
    <source>
        <dbReference type="ARBA" id="ARBA00023157"/>
    </source>
</evidence>
<comment type="subcellular location">
    <subcellularLocation>
        <location evidence="1">Cell membrane</location>
        <topology evidence="1">Lipid-anchor</topology>
        <topology evidence="1">GPI-anchor</topology>
    </subcellularLocation>
</comment>
<dbReference type="Pfam" id="PF00021">
    <property type="entry name" value="UPAR_LY6"/>
    <property type="match status" value="2"/>
</dbReference>
<sequence>MGRILFGVLAAVASIMLVCSRFIQSLVVSLKTLRKHINVFILETIPWDNPQPPLSTVFNGTIEIPLTSVDSLTCNECKYGLLGYCLSNNEQECSTNTSLCFTGKTTFPSVSSSVGFNTQGCREPSGCNTTMNGTLSLIGVSYQTTIECCSVDKCNPVQLSGAPSTKMTLTAALVKSLTCNTCDVAVLGLCISDTPVKCTAKQKTCYSAVATFTSGLMPIHARGCMEDTCKNTTGSILTVNYTLTMHCCNSDLCNGAAAVQLPLTAALCAALVAVWSQWAL</sequence>
<comment type="similarity">
    <text evidence="9">Belongs to the SPACA4/bouncer family.</text>
</comment>